<keyword evidence="2" id="KW-1185">Reference proteome</keyword>
<gene>
    <name evidence="1" type="ORF">CEXT_148561</name>
</gene>
<accession>A0AAV4V0B3</accession>
<proteinExistence type="predicted"/>
<reference evidence="1 2" key="1">
    <citation type="submission" date="2021-06" db="EMBL/GenBank/DDBJ databases">
        <title>Caerostris extrusa draft genome.</title>
        <authorList>
            <person name="Kono N."/>
            <person name="Arakawa K."/>
        </authorList>
    </citation>
    <scope>NUCLEOTIDE SEQUENCE [LARGE SCALE GENOMIC DNA]</scope>
</reference>
<dbReference type="EMBL" id="BPLR01013734">
    <property type="protein sequence ID" value="GIY63391.1"/>
    <property type="molecule type" value="Genomic_DNA"/>
</dbReference>
<protein>
    <submittedName>
        <fullName evidence="1">Uncharacterized protein</fullName>
    </submittedName>
</protein>
<name>A0AAV4V0B3_CAEEX</name>
<dbReference type="AlphaFoldDB" id="A0AAV4V0B3"/>
<evidence type="ECO:0000313" key="2">
    <source>
        <dbReference type="Proteomes" id="UP001054945"/>
    </source>
</evidence>
<comment type="caution">
    <text evidence="1">The sequence shown here is derived from an EMBL/GenBank/DDBJ whole genome shotgun (WGS) entry which is preliminary data.</text>
</comment>
<evidence type="ECO:0000313" key="1">
    <source>
        <dbReference type="EMBL" id="GIY63391.1"/>
    </source>
</evidence>
<dbReference type="Proteomes" id="UP001054945">
    <property type="component" value="Unassembled WGS sequence"/>
</dbReference>
<sequence>MHFNYACAVISSIYWWDKGSKAAPPEIASTVNAGGMVNRKTTKKGRVLRGENCQQGLRSFLLRNGTVSVSFAPLNWTSPPGRECLLDWLLTHSKCGAENYVSQIEGFCN</sequence>
<organism evidence="1 2">
    <name type="scientific">Caerostris extrusa</name>
    <name type="common">Bark spider</name>
    <name type="synonym">Caerostris bankana</name>
    <dbReference type="NCBI Taxonomy" id="172846"/>
    <lineage>
        <taxon>Eukaryota</taxon>
        <taxon>Metazoa</taxon>
        <taxon>Ecdysozoa</taxon>
        <taxon>Arthropoda</taxon>
        <taxon>Chelicerata</taxon>
        <taxon>Arachnida</taxon>
        <taxon>Araneae</taxon>
        <taxon>Araneomorphae</taxon>
        <taxon>Entelegynae</taxon>
        <taxon>Araneoidea</taxon>
        <taxon>Araneidae</taxon>
        <taxon>Caerostris</taxon>
    </lineage>
</organism>